<dbReference type="GO" id="GO:0003677">
    <property type="term" value="F:DNA binding"/>
    <property type="evidence" value="ECO:0007669"/>
    <property type="project" value="InterPro"/>
</dbReference>
<dbReference type="RefSeq" id="WP_155044068.1">
    <property type="nucleotide sequence ID" value="NZ_WMIH01000006.1"/>
</dbReference>
<organism evidence="7 8">
    <name type="scientific">Paracoccus shanxieyensis</name>
    <dbReference type="NCBI Taxonomy" id="2675752"/>
    <lineage>
        <taxon>Bacteria</taxon>
        <taxon>Pseudomonadati</taxon>
        <taxon>Pseudomonadota</taxon>
        <taxon>Alphaproteobacteria</taxon>
        <taxon>Rhodobacterales</taxon>
        <taxon>Paracoccaceae</taxon>
        <taxon>Paracoccus</taxon>
    </lineage>
</organism>
<evidence type="ECO:0000313" key="7">
    <source>
        <dbReference type="EMBL" id="MTH64197.1"/>
    </source>
</evidence>
<proteinExistence type="inferred from homology"/>
<protein>
    <submittedName>
        <fullName evidence="7">Sigma-70 family RNA polymerase sigma factor</fullName>
    </submittedName>
</protein>
<dbReference type="InterPro" id="IPR036388">
    <property type="entry name" value="WH-like_DNA-bd_sf"/>
</dbReference>
<dbReference type="InterPro" id="IPR013325">
    <property type="entry name" value="RNA_pol_sigma_r2"/>
</dbReference>
<dbReference type="PANTHER" id="PTHR43133:SF25">
    <property type="entry name" value="RNA POLYMERASE SIGMA FACTOR RFAY-RELATED"/>
    <property type="match status" value="1"/>
</dbReference>
<evidence type="ECO:0000256" key="1">
    <source>
        <dbReference type="ARBA" id="ARBA00010641"/>
    </source>
</evidence>
<sequence length="163" mass="18396">MDAAFSQALIALLPNLRRFALSLSRRKDLADDLVQITVERAIANAASFDATSRIEPWLFRIMRNAWIDQTRRQKTQGTQVDVFDIPEALPTDPAPGLEARIMLRHVQEAMLTLPEDQREVLHLVCVEEMSYAETARTLDIPMGTVMSRLARARLALAEKLGLK</sequence>
<reference evidence="7 8" key="1">
    <citation type="submission" date="2019-11" db="EMBL/GenBank/DDBJ databases">
        <authorList>
            <person name="Dong K."/>
        </authorList>
    </citation>
    <scope>NUCLEOTIDE SEQUENCE [LARGE SCALE GENOMIC DNA]</scope>
    <source>
        <strain evidence="7 8">DK608</strain>
    </source>
</reference>
<dbReference type="Pfam" id="PF04542">
    <property type="entry name" value="Sigma70_r2"/>
    <property type="match status" value="1"/>
</dbReference>
<feature type="domain" description="RNA polymerase sigma factor 70 region 4 type 2" evidence="6">
    <location>
        <begin position="106"/>
        <end position="156"/>
    </location>
</feature>
<dbReference type="Gene3D" id="1.10.1740.10">
    <property type="match status" value="1"/>
</dbReference>
<dbReference type="GO" id="GO:0006352">
    <property type="term" value="P:DNA-templated transcription initiation"/>
    <property type="evidence" value="ECO:0007669"/>
    <property type="project" value="InterPro"/>
</dbReference>
<keyword evidence="4" id="KW-0804">Transcription</keyword>
<dbReference type="PANTHER" id="PTHR43133">
    <property type="entry name" value="RNA POLYMERASE ECF-TYPE SIGMA FACTO"/>
    <property type="match status" value="1"/>
</dbReference>
<name>A0A6L6J0K6_9RHOB</name>
<dbReference type="Pfam" id="PF08281">
    <property type="entry name" value="Sigma70_r4_2"/>
    <property type="match status" value="1"/>
</dbReference>
<evidence type="ECO:0000313" key="8">
    <source>
        <dbReference type="Proteomes" id="UP000478740"/>
    </source>
</evidence>
<evidence type="ECO:0000256" key="3">
    <source>
        <dbReference type="ARBA" id="ARBA00023082"/>
    </source>
</evidence>
<dbReference type="EMBL" id="WMII01000006">
    <property type="protein sequence ID" value="MTH64197.1"/>
    <property type="molecule type" value="Genomic_DNA"/>
</dbReference>
<keyword evidence="8" id="KW-1185">Reference proteome</keyword>
<feature type="domain" description="RNA polymerase sigma-70 region 2" evidence="5">
    <location>
        <begin position="12"/>
        <end position="74"/>
    </location>
</feature>
<comment type="similarity">
    <text evidence="1">Belongs to the sigma-70 factor family. ECF subfamily.</text>
</comment>
<dbReference type="InterPro" id="IPR007627">
    <property type="entry name" value="RNA_pol_sigma70_r2"/>
</dbReference>
<accession>A0A6L6J0K6</accession>
<dbReference type="SUPFAM" id="SSF88659">
    <property type="entry name" value="Sigma3 and sigma4 domains of RNA polymerase sigma factors"/>
    <property type="match status" value="1"/>
</dbReference>
<keyword evidence="2" id="KW-0805">Transcription regulation</keyword>
<dbReference type="InterPro" id="IPR013324">
    <property type="entry name" value="RNA_pol_sigma_r3/r4-like"/>
</dbReference>
<keyword evidence="3" id="KW-0731">Sigma factor</keyword>
<comment type="caution">
    <text evidence="7">The sequence shown here is derived from an EMBL/GenBank/DDBJ whole genome shotgun (WGS) entry which is preliminary data.</text>
</comment>
<dbReference type="CDD" id="cd06171">
    <property type="entry name" value="Sigma70_r4"/>
    <property type="match status" value="1"/>
</dbReference>
<evidence type="ECO:0000259" key="6">
    <source>
        <dbReference type="Pfam" id="PF08281"/>
    </source>
</evidence>
<dbReference type="Gene3D" id="1.10.10.10">
    <property type="entry name" value="Winged helix-like DNA-binding domain superfamily/Winged helix DNA-binding domain"/>
    <property type="match status" value="1"/>
</dbReference>
<gene>
    <name evidence="7" type="ORF">GL284_07935</name>
</gene>
<dbReference type="SUPFAM" id="SSF88946">
    <property type="entry name" value="Sigma2 domain of RNA polymerase sigma factors"/>
    <property type="match status" value="1"/>
</dbReference>
<dbReference type="InterPro" id="IPR013249">
    <property type="entry name" value="RNA_pol_sigma70_r4_t2"/>
</dbReference>
<dbReference type="NCBIfam" id="TIGR02937">
    <property type="entry name" value="sigma70-ECF"/>
    <property type="match status" value="1"/>
</dbReference>
<evidence type="ECO:0000259" key="5">
    <source>
        <dbReference type="Pfam" id="PF04542"/>
    </source>
</evidence>
<dbReference type="AlphaFoldDB" id="A0A6L6J0K6"/>
<dbReference type="GO" id="GO:0016987">
    <property type="term" value="F:sigma factor activity"/>
    <property type="evidence" value="ECO:0007669"/>
    <property type="project" value="UniProtKB-KW"/>
</dbReference>
<evidence type="ECO:0000256" key="4">
    <source>
        <dbReference type="ARBA" id="ARBA00023163"/>
    </source>
</evidence>
<dbReference type="Proteomes" id="UP000478740">
    <property type="component" value="Unassembled WGS sequence"/>
</dbReference>
<evidence type="ECO:0000256" key="2">
    <source>
        <dbReference type="ARBA" id="ARBA00023015"/>
    </source>
</evidence>
<dbReference type="InterPro" id="IPR014284">
    <property type="entry name" value="RNA_pol_sigma-70_dom"/>
</dbReference>
<dbReference type="InterPro" id="IPR039425">
    <property type="entry name" value="RNA_pol_sigma-70-like"/>
</dbReference>